<feature type="region of interest" description="Disordered" evidence="1">
    <location>
        <begin position="386"/>
        <end position="445"/>
    </location>
</feature>
<gene>
    <name evidence="2" type="ORF">PGT21_000328</name>
</gene>
<dbReference type="SUPFAM" id="SSF48371">
    <property type="entry name" value="ARM repeat"/>
    <property type="match status" value="1"/>
</dbReference>
<feature type="compositionally biased region" description="Basic and acidic residues" evidence="1">
    <location>
        <begin position="1"/>
        <end position="13"/>
    </location>
</feature>
<evidence type="ECO:0000256" key="1">
    <source>
        <dbReference type="SAM" id="MobiDB-lite"/>
    </source>
</evidence>
<protein>
    <submittedName>
        <fullName evidence="2">Uncharacterized protein</fullName>
    </submittedName>
</protein>
<organism evidence="2 3">
    <name type="scientific">Puccinia graminis f. sp. tritici</name>
    <dbReference type="NCBI Taxonomy" id="56615"/>
    <lineage>
        <taxon>Eukaryota</taxon>
        <taxon>Fungi</taxon>
        <taxon>Dikarya</taxon>
        <taxon>Basidiomycota</taxon>
        <taxon>Pucciniomycotina</taxon>
        <taxon>Pucciniomycetes</taxon>
        <taxon>Pucciniales</taxon>
        <taxon>Pucciniaceae</taxon>
        <taxon>Puccinia</taxon>
    </lineage>
</organism>
<comment type="caution">
    <text evidence="2">The sequence shown here is derived from an EMBL/GenBank/DDBJ whole genome shotgun (WGS) entry which is preliminary data.</text>
</comment>
<feature type="region of interest" description="Disordered" evidence="1">
    <location>
        <begin position="169"/>
        <end position="222"/>
    </location>
</feature>
<feature type="compositionally biased region" description="Polar residues" evidence="1">
    <location>
        <begin position="204"/>
        <end position="222"/>
    </location>
</feature>
<dbReference type="AlphaFoldDB" id="A0A5B0MHU2"/>
<sequence>MGDVTRWKSEHSTRPTGLKSRAGSSSLRLWTLQIRVDRPSSSTWLLTALFDSQTVNHLTLTLQSPPTSSTQKSPTGSKAIEIKVKLDHSFSNSIVATQAVLQAHPYQSPEPITHIAKKKKAPAPEYQDSSCYRSLSQSITVRGRYSVRGNPERFPYLIKILQWPITQSSLQKPAGTPSSAPTPTPITTPNVSSSKASLGIQHGGPNNASCSPAPGSSTATTLPNTPAPVDFEALVAKLLDPNGDVKLKVHLITELREMIELCSRDVEFTKHLDIIISAVVEILSSTRPVFITSTWDYKYRLLLLDILWRIPVHDAMKTNALKVMNLLIDMIRHDNEESVMICFKLVVDLYRSFKSILEPTVAAFFQIILEMYDLVPATTEEIFGDIKTDTNQPDGIPISSDGTNQLDPNKPTPDSGKANLMRRTASGNPNISGNAPLTGTDSSSY</sequence>
<feature type="region of interest" description="Disordered" evidence="1">
    <location>
        <begin position="1"/>
        <end position="21"/>
    </location>
</feature>
<proteinExistence type="predicted"/>
<name>A0A5B0MHU2_PUCGR</name>
<evidence type="ECO:0000313" key="2">
    <source>
        <dbReference type="EMBL" id="KAA1075743.1"/>
    </source>
</evidence>
<keyword evidence="3" id="KW-1185">Reference proteome</keyword>
<dbReference type="EMBL" id="VSWC01000148">
    <property type="protein sequence ID" value="KAA1075743.1"/>
    <property type="molecule type" value="Genomic_DNA"/>
</dbReference>
<feature type="compositionally biased region" description="Polar residues" evidence="1">
    <location>
        <begin position="425"/>
        <end position="445"/>
    </location>
</feature>
<evidence type="ECO:0000313" key="3">
    <source>
        <dbReference type="Proteomes" id="UP000324748"/>
    </source>
</evidence>
<reference evidence="2 3" key="1">
    <citation type="submission" date="2019-05" db="EMBL/GenBank/DDBJ databases">
        <title>Emergence of the Ug99 lineage of the wheat stem rust pathogen through somatic hybridization.</title>
        <authorList>
            <person name="Li F."/>
            <person name="Upadhyaya N.M."/>
            <person name="Sperschneider J."/>
            <person name="Matny O."/>
            <person name="Nguyen-Phuc H."/>
            <person name="Mago R."/>
            <person name="Raley C."/>
            <person name="Miller M.E."/>
            <person name="Silverstein K.A.T."/>
            <person name="Henningsen E."/>
            <person name="Hirsch C.D."/>
            <person name="Visser B."/>
            <person name="Pretorius Z.A."/>
            <person name="Steffenson B.J."/>
            <person name="Schwessinger B."/>
            <person name="Dodds P.N."/>
            <person name="Figueroa M."/>
        </authorList>
    </citation>
    <scope>NUCLEOTIDE SEQUENCE [LARGE SCALE GENOMIC DNA]</scope>
    <source>
        <strain evidence="2">21-0</strain>
    </source>
</reference>
<dbReference type="OrthoDB" id="5570127at2759"/>
<dbReference type="Proteomes" id="UP000324748">
    <property type="component" value="Unassembled WGS sequence"/>
</dbReference>
<accession>A0A5B0MHU2</accession>
<dbReference type="InterPro" id="IPR016024">
    <property type="entry name" value="ARM-type_fold"/>
</dbReference>